<gene>
    <name evidence="6" type="primary">RFG1_2</name>
    <name evidence="6" type="ORF">AAF712_006250</name>
</gene>
<feature type="region of interest" description="Disordered" evidence="4">
    <location>
        <begin position="103"/>
        <end position="161"/>
    </location>
</feature>
<feature type="region of interest" description="Disordered" evidence="4">
    <location>
        <begin position="1"/>
        <end position="42"/>
    </location>
</feature>
<protein>
    <submittedName>
        <fullName evidence="6">Slightly ste11-like protein</fullName>
    </submittedName>
</protein>
<evidence type="ECO:0000256" key="2">
    <source>
        <dbReference type="ARBA" id="ARBA00023242"/>
    </source>
</evidence>
<dbReference type="InterPro" id="IPR036910">
    <property type="entry name" value="HMG_box_dom_sf"/>
</dbReference>
<dbReference type="PANTHER" id="PTHR45789">
    <property type="entry name" value="FI18025P1"/>
    <property type="match status" value="1"/>
</dbReference>
<dbReference type="InterPro" id="IPR051356">
    <property type="entry name" value="SOX/SOX-like_TF"/>
</dbReference>
<feature type="compositionally biased region" description="Gly residues" evidence="4">
    <location>
        <begin position="496"/>
        <end position="505"/>
    </location>
</feature>
<feature type="domain" description="HMG box" evidence="5">
    <location>
        <begin position="38"/>
        <end position="106"/>
    </location>
</feature>
<evidence type="ECO:0000313" key="7">
    <source>
        <dbReference type="Proteomes" id="UP001437256"/>
    </source>
</evidence>
<keyword evidence="1 3" id="KW-0238">DNA-binding</keyword>
<dbReference type="EMBL" id="JBBXMP010000033">
    <property type="protein sequence ID" value="KAL0066647.1"/>
    <property type="molecule type" value="Genomic_DNA"/>
</dbReference>
<dbReference type="Proteomes" id="UP001437256">
    <property type="component" value="Unassembled WGS sequence"/>
</dbReference>
<organism evidence="6 7">
    <name type="scientific">Marasmius tenuissimus</name>
    <dbReference type="NCBI Taxonomy" id="585030"/>
    <lineage>
        <taxon>Eukaryota</taxon>
        <taxon>Fungi</taxon>
        <taxon>Dikarya</taxon>
        <taxon>Basidiomycota</taxon>
        <taxon>Agaricomycotina</taxon>
        <taxon>Agaricomycetes</taxon>
        <taxon>Agaricomycetidae</taxon>
        <taxon>Agaricales</taxon>
        <taxon>Marasmiineae</taxon>
        <taxon>Marasmiaceae</taxon>
        <taxon>Marasmius</taxon>
    </lineage>
</organism>
<sequence length="505" mass="56041">MSRKGKERQRDDDNSDKKDNHNDNSEEKTNLDENGNHIPRPPNMFILFRKIWCKDPEMKRKYPDNKQMSKVLGEKWRALSPEERKWYKDEAARLKKEHKEKYPNWVFKPTKPVNGKKRKNSEDDDEVEEIESPAASSIEQPKPKRVMKEQSTSSVGPLQDYESVMDIPPMPQPSTSRLPQPNAVLSTELRRALQSVASGITQSVHPQPRDGIAGEINVQRIALPFTDSSLTTPGTANARSPVDGSQVTPWNNGISDMNGPHGQPSSGMPQNQQQSQVDYTNQDGVRDVVAGNSIYNGYNYLPQGSSVNNQYNPAIDWSQAPVSFPFPNNYHYPFSFAQDLPAQNVRNSYHSNSVNANIDANGQIHDNASSQVHEGYYPSQLTSNGSQQYQDQPDFSQGPYSGYLTLDPSLYYTTESQLQSDFGPFVPDDVPASLVVAASEGHATSIEAVQDLGFDTSGFFASQQELDVSSGWGWNDMSAYYKNGDGNDELQTPGAGPSGSGGVSY</sequence>
<feature type="compositionally biased region" description="Acidic residues" evidence="4">
    <location>
        <begin position="122"/>
        <end position="131"/>
    </location>
</feature>
<accession>A0ABR2ZY67</accession>
<evidence type="ECO:0000256" key="4">
    <source>
        <dbReference type="SAM" id="MobiDB-lite"/>
    </source>
</evidence>
<feature type="compositionally biased region" description="Polar residues" evidence="4">
    <location>
        <begin position="263"/>
        <end position="278"/>
    </location>
</feature>
<feature type="region of interest" description="Disordered" evidence="4">
    <location>
        <begin position="227"/>
        <end position="278"/>
    </location>
</feature>
<dbReference type="PROSITE" id="PS50118">
    <property type="entry name" value="HMG_BOX_2"/>
    <property type="match status" value="1"/>
</dbReference>
<feature type="DNA-binding region" description="HMG box" evidence="3">
    <location>
        <begin position="38"/>
        <end position="106"/>
    </location>
</feature>
<keyword evidence="2 3" id="KW-0539">Nucleus</keyword>
<dbReference type="SUPFAM" id="SSF47095">
    <property type="entry name" value="HMG-box"/>
    <property type="match status" value="1"/>
</dbReference>
<reference evidence="6 7" key="1">
    <citation type="submission" date="2024-05" db="EMBL/GenBank/DDBJ databases">
        <title>A draft genome resource for the thread blight pathogen Marasmius tenuissimus strain MS-2.</title>
        <authorList>
            <person name="Yulfo-Soto G.E."/>
            <person name="Baruah I.K."/>
            <person name="Amoako-Attah I."/>
            <person name="Bukari Y."/>
            <person name="Meinhardt L.W."/>
            <person name="Bailey B.A."/>
            <person name="Cohen S.P."/>
        </authorList>
    </citation>
    <scope>NUCLEOTIDE SEQUENCE [LARGE SCALE GENOMIC DNA]</scope>
    <source>
        <strain evidence="6 7">MS-2</strain>
    </source>
</reference>
<dbReference type="SMART" id="SM00398">
    <property type="entry name" value="HMG"/>
    <property type="match status" value="1"/>
</dbReference>
<comment type="caution">
    <text evidence="6">The sequence shown here is derived from an EMBL/GenBank/DDBJ whole genome shotgun (WGS) entry which is preliminary data.</text>
</comment>
<proteinExistence type="predicted"/>
<name>A0ABR2ZY67_9AGAR</name>
<dbReference type="PANTHER" id="PTHR45789:SF2">
    <property type="entry name" value="FI18025P1"/>
    <property type="match status" value="1"/>
</dbReference>
<evidence type="ECO:0000256" key="1">
    <source>
        <dbReference type="ARBA" id="ARBA00023125"/>
    </source>
</evidence>
<dbReference type="Pfam" id="PF00505">
    <property type="entry name" value="HMG_box"/>
    <property type="match status" value="1"/>
</dbReference>
<evidence type="ECO:0000256" key="3">
    <source>
        <dbReference type="PROSITE-ProRule" id="PRU00267"/>
    </source>
</evidence>
<evidence type="ECO:0000259" key="5">
    <source>
        <dbReference type="PROSITE" id="PS50118"/>
    </source>
</evidence>
<dbReference type="CDD" id="cd01389">
    <property type="entry name" value="HMG-box_ROX1-like"/>
    <property type="match status" value="1"/>
</dbReference>
<dbReference type="InterPro" id="IPR009071">
    <property type="entry name" value="HMG_box_dom"/>
</dbReference>
<evidence type="ECO:0000313" key="6">
    <source>
        <dbReference type="EMBL" id="KAL0066647.1"/>
    </source>
</evidence>
<keyword evidence="7" id="KW-1185">Reference proteome</keyword>
<feature type="compositionally biased region" description="Polar residues" evidence="4">
    <location>
        <begin position="227"/>
        <end position="255"/>
    </location>
</feature>
<feature type="region of interest" description="Disordered" evidence="4">
    <location>
        <begin position="485"/>
        <end position="505"/>
    </location>
</feature>
<dbReference type="Gene3D" id="1.10.30.10">
    <property type="entry name" value="High mobility group box domain"/>
    <property type="match status" value="1"/>
</dbReference>
<feature type="compositionally biased region" description="Basic and acidic residues" evidence="4">
    <location>
        <begin position="8"/>
        <end position="35"/>
    </location>
</feature>